<reference evidence="4 5" key="1">
    <citation type="submission" date="2023-09" db="EMBL/GenBank/DDBJ databases">
        <authorList>
            <person name="Rey-Velasco X."/>
        </authorList>
    </citation>
    <scope>NUCLEOTIDE SEQUENCE [LARGE SCALE GENOMIC DNA]</scope>
    <source>
        <strain evidence="4 5">W242</strain>
    </source>
</reference>
<keyword evidence="5" id="KW-1185">Reference proteome</keyword>
<gene>
    <name evidence="4" type="ORF">RM538_12190</name>
</gene>
<feature type="domain" description="DUF1731" evidence="3">
    <location>
        <begin position="253"/>
        <end position="299"/>
    </location>
</feature>
<dbReference type="InterPro" id="IPR036291">
    <property type="entry name" value="NAD(P)-bd_dom_sf"/>
</dbReference>
<dbReference type="Pfam" id="PF01370">
    <property type="entry name" value="Epimerase"/>
    <property type="match status" value="1"/>
</dbReference>
<dbReference type="InterPro" id="IPR010099">
    <property type="entry name" value="SDR39U1"/>
</dbReference>
<dbReference type="InterPro" id="IPR001509">
    <property type="entry name" value="Epimerase_deHydtase"/>
</dbReference>
<comment type="caution">
    <text evidence="4">The sequence shown here is derived from an EMBL/GenBank/DDBJ whole genome shotgun (WGS) entry which is preliminary data.</text>
</comment>
<dbReference type="NCBIfam" id="TIGR01777">
    <property type="entry name" value="yfcH"/>
    <property type="match status" value="1"/>
</dbReference>
<dbReference type="InterPro" id="IPR013549">
    <property type="entry name" value="DUF1731"/>
</dbReference>
<evidence type="ECO:0000259" key="2">
    <source>
        <dbReference type="Pfam" id="PF01370"/>
    </source>
</evidence>
<dbReference type="PANTHER" id="PTHR11092:SF0">
    <property type="entry name" value="EPIMERASE FAMILY PROTEIN SDR39U1"/>
    <property type="match status" value="1"/>
</dbReference>
<dbReference type="RefSeq" id="WP_311333718.1">
    <property type="nucleotide sequence ID" value="NZ_JAVRHZ010000008.1"/>
</dbReference>
<dbReference type="Proteomes" id="UP001254488">
    <property type="component" value="Unassembled WGS sequence"/>
</dbReference>
<feature type="domain" description="NAD-dependent epimerase/dehydratase" evidence="2">
    <location>
        <begin position="3"/>
        <end position="218"/>
    </location>
</feature>
<evidence type="ECO:0000313" key="4">
    <source>
        <dbReference type="EMBL" id="MDT0556768.1"/>
    </source>
</evidence>
<proteinExistence type="inferred from homology"/>
<dbReference type="SUPFAM" id="SSF51735">
    <property type="entry name" value="NAD(P)-binding Rossmann-fold domains"/>
    <property type="match status" value="1"/>
</dbReference>
<accession>A0ABU2YI71</accession>
<dbReference type="PANTHER" id="PTHR11092">
    <property type="entry name" value="SUGAR NUCLEOTIDE EPIMERASE RELATED"/>
    <property type="match status" value="1"/>
</dbReference>
<evidence type="ECO:0000259" key="3">
    <source>
        <dbReference type="Pfam" id="PF08338"/>
    </source>
</evidence>
<protein>
    <submittedName>
        <fullName evidence="4">TIGR01777 family oxidoreductase</fullName>
    </submittedName>
</protein>
<name>A0ABU2YI71_9FLAO</name>
<evidence type="ECO:0000313" key="5">
    <source>
        <dbReference type="Proteomes" id="UP001254488"/>
    </source>
</evidence>
<dbReference type="Gene3D" id="3.40.50.720">
    <property type="entry name" value="NAD(P)-binding Rossmann-like Domain"/>
    <property type="match status" value="1"/>
</dbReference>
<dbReference type="Pfam" id="PF08338">
    <property type="entry name" value="DUF1731"/>
    <property type="match status" value="1"/>
</dbReference>
<comment type="similarity">
    <text evidence="1">Belongs to the NAD(P)-dependent epimerase/dehydratase family. SDR39U1 subfamily.</text>
</comment>
<dbReference type="EMBL" id="JAVRHZ010000008">
    <property type="protein sequence ID" value="MDT0556768.1"/>
    <property type="molecule type" value="Genomic_DNA"/>
</dbReference>
<sequence length="300" mass="33224">MIVLITGATGLIGSELSKLCIENGNTVHYLTTSKSKLKNEPNFKGFYWNPSQNEIDHKAFQGVSAIINLVGASISKRWTKSYKEEIVDSRVDTANLICATLEKINHTVSYFISASGISVYPASETVLYTEENLKVDTSFLANVVVAWEAAANQFKKLGIEVSIVRTGVVFDKDEGAFPKLVKPIKNNVGATLGNGEQWLSWIHIDDIVGIYYHILKNNLEGIFNAVAPNPVKNKKITKLIARELNKPLWLPNVPSFVLKLILGEMASLVLEGQLVSSTKIEELGYPFKHYNIESALDELL</sequence>
<organism evidence="4 5">
    <name type="scientific">Patiriisocius hiemis</name>
    <dbReference type="NCBI Taxonomy" id="3075604"/>
    <lineage>
        <taxon>Bacteria</taxon>
        <taxon>Pseudomonadati</taxon>
        <taxon>Bacteroidota</taxon>
        <taxon>Flavobacteriia</taxon>
        <taxon>Flavobacteriales</taxon>
        <taxon>Flavobacteriaceae</taxon>
        <taxon>Patiriisocius</taxon>
    </lineage>
</organism>
<evidence type="ECO:0000256" key="1">
    <source>
        <dbReference type="ARBA" id="ARBA00009353"/>
    </source>
</evidence>